<dbReference type="GO" id="GO:0003677">
    <property type="term" value="F:DNA binding"/>
    <property type="evidence" value="ECO:0007669"/>
    <property type="project" value="UniProtKB-UniRule"/>
</dbReference>
<gene>
    <name evidence="13" type="ORF">A3F51_03310</name>
</gene>
<proteinExistence type="inferred from homology"/>
<comment type="similarity">
    <text evidence="2 9">Belongs to the beta sliding clamp family.</text>
</comment>
<protein>
    <recommendedName>
        <fullName evidence="9">Beta sliding clamp</fullName>
    </recommendedName>
</protein>
<dbReference type="GO" id="GO:0005737">
    <property type="term" value="C:cytoplasm"/>
    <property type="evidence" value="ECO:0007669"/>
    <property type="project" value="UniProtKB-SubCell"/>
</dbReference>
<dbReference type="GO" id="GO:0006271">
    <property type="term" value="P:DNA strand elongation involved in DNA replication"/>
    <property type="evidence" value="ECO:0007669"/>
    <property type="project" value="TreeGrafter"/>
</dbReference>
<dbReference type="STRING" id="1802315.A3F51_03310"/>
<dbReference type="InterPro" id="IPR001001">
    <property type="entry name" value="DNA_polIII_beta"/>
</dbReference>
<keyword evidence="5 9" id="KW-0548">Nucleotidyltransferase</keyword>
<dbReference type="NCBIfam" id="TIGR00663">
    <property type="entry name" value="dnan"/>
    <property type="match status" value="1"/>
</dbReference>
<dbReference type="SMART" id="SM00480">
    <property type="entry name" value="POL3Bc"/>
    <property type="match status" value="1"/>
</dbReference>
<evidence type="ECO:0000256" key="6">
    <source>
        <dbReference type="ARBA" id="ARBA00022705"/>
    </source>
</evidence>
<dbReference type="GO" id="GO:0008408">
    <property type="term" value="F:3'-5' exonuclease activity"/>
    <property type="evidence" value="ECO:0007669"/>
    <property type="project" value="InterPro"/>
</dbReference>
<dbReference type="SUPFAM" id="SSF55979">
    <property type="entry name" value="DNA clamp"/>
    <property type="match status" value="3"/>
</dbReference>
<dbReference type="AlphaFoldDB" id="A0A1G2N0R5"/>
<evidence type="ECO:0000256" key="4">
    <source>
        <dbReference type="ARBA" id="ARBA00022679"/>
    </source>
</evidence>
<dbReference type="PIRSF" id="PIRSF000804">
    <property type="entry name" value="DNA_pol_III_b"/>
    <property type="match status" value="1"/>
</dbReference>
<evidence type="ECO:0000259" key="12">
    <source>
        <dbReference type="Pfam" id="PF02768"/>
    </source>
</evidence>
<keyword evidence="8" id="KW-0238">DNA-binding</keyword>
<dbReference type="Pfam" id="PF00712">
    <property type="entry name" value="DNA_pol3_beta"/>
    <property type="match status" value="1"/>
</dbReference>
<dbReference type="PANTHER" id="PTHR30478">
    <property type="entry name" value="DNA POLYMERASE III SUBUNIT BETA"/>
    <property type="match status" value="1"/>
</dbReference>
<keyword evidence="7 9" id="KW-0239">DNA-directed DNA polymerase</keyword>
<evidence type="ECO:0000256" key="7">
    <source>
        <dbReference type="ARBA" id="ARBA00022932"/>
    </source>
</evidence>
<keyword evidence="4 9" id="KW-0808">Transferase</keyword>
<evidence type="ECO:0000259" key="10">
    <source>
        <dbReference type="Pfam" id="PF00712"/>
    </source>
</evidence>
<dbReference type="Pfam" id="PF02768">
    <property type="entry name" value="DNA_pol3_beta_3"/>
    <property type="match status" value="1"/>
</dbReference>
<dbReference type="EMBL" id="MHRT01000001">
    <property type="protein sequence ID" value="OHA29727.1"/>
    <property type="molecule type" value="Genomic_DNA"/>
</dbReference>
<sequence length="368" mass="41333">MKIELGFKKIKEVIVLLEKVANKHQTLPVLSCILFDVVKNGVILRATNLDIGVEIFVPAKSDVIGTFAVPAKTLSLFISQTQDQNQSVVIEFISGNLHIKTNKSKGVIKTVPVEDFPSIPKLKDCQEYQISPEDFTQGLTAVFYSASISNVKPELSSVYIYKDNENLTFVATDSFRLSEKKIKTPTTNKLNDILIPFKNIPDIIRVLGYLTSSMKVCANKNLISFENNGIYIVSRIIDGVFPDYRQIIPKSFTTEVVALKQDILNALKISNIFSDKFNQVHMKIEPRTKLLEIQTKNSDIGENQTHIDAALTGEAMEINFNYKYLIDGFQSINTDSVTLQFNGLNKPVVIKPVSGEQNFLYLVMPMNR</sequence>
<dbReference type="CDD" id="cd00140">
    <property type="entry name" value="beta_clamp"/>
    <property type="match status" value="1"/>
</dbReference>
<dbReference type="InterPro" id="IPR046938">
    <property type="entry name" value="DNA_clamp_sf"/>
</dbReference>
<evidence type="ECO:0000256" key="3">
    <source>
        <dbReference type="ARBA" id="ARBA00022490"/>
    </source>
</evidence>
<dbReference type="PANTHER" id="PTHR30478:SF0">
    <property type="entry name" value="BETA SLIDING CLAMP"/>
    <property type="match status" value="1"/>
</dbReference>
<comment type="subunit">
    <text evidence="9">Forms a ring-shaped head-to-tail homodimer around DNA.</text>
</comment>
<evidence type="ECO:0000256" key="2">
    <source>
        <dbReference type="ARBA" id="ARBA00010752"/>
    </source>
</evidence>
<evidence type="ECO:0000256" key="8">
    <source>
        <dbReference type="ARBA" id="ARBA00023125"/>
    </source>
</evidence>
<feature type="domain" description="DNA polymerase III beta sliding clamp central" evidence="11">
    <location>
        <begin position="130"/>
        <end position="243"/>
    </location>
</feature>
<dbReference type="InterPro" id="IPR022634">
    <property type="entry name" value="DNA_polIII_beta_N"/>
</dbReference>
<dbReference type="GO" id="GO:0003887">
    <property type="term" value="F:DNA-directed DNA polymerase activity"/>
    <property type="evidence" value="ECO:0007669"/>
    <property type="project" value="UniProtKB-UniRule"/>
</dbReference>
<organism evidence="13 14">
    <name type="scientific">Candidatus Taylorbacteria bacterium RIFCSPHIGHO2_12_FULL_45_16</name>
    <dbReference type="NCBI Taxonomy" id="1802315"/>
    <lineage>
        <taxon>Bacteria</taxon>
        <taxon>Candidatus Tayloriibacteriota</taxon>
    </lineage>
</organism>
<evidence type="ECO:0000313" key="14">
    <source>
        <dbReference type="Proteomes" id="UP000178089"/>
    </source>
</evidence>
<comment type="function">
    <text evidence="9">Confers DNA tethering and processivity to DNA polymerases and other proteins. Acts as a clamp, forming a ring around DNA (a reaction catalyzed by the clamp-loading complex) which diffuses in an ATP-independent manner freely and bidirectionally along dsDNA. Initially characterized for its ability to contact the catalytic subunit of DNA polymerase III (Pol III), a complex, multichain enzyme responsible for most of the replicative synthesis in bacteria; Pol III exhibits 3'-5' exonuclease proofreading activity. The beta chain is required for initiation of replication as well as for processivity of DNA replication.</text>
</comment>
<evidence type="ECO:0000256" key="9">
    <source>
        <dbReference type="PIRNR" id="PIRNR000804"/>
    </source>
</evidence>
<keyword evidence="6 9" id="KW-0235">DNA replication</keyword>
<dbReference type="Proteomes" id="UP000178089">
    <property type="component" value="Unassembled WGS sequence"/>
</dbReference>
<keyword evidence="3 9" id="KW-0963">Cytoplasm</keyword>
<comment type="caution">
    <text evidence="13">The sequence shown here is derived from an EMBL/GenBank/DDBJ whole genome shotgun (WGS) entry which is preliminary data.</text>
</comment>
<name>A0A1G2N0R5_9BACT</name>
<dbReference type="Gene3D" id="3.10.150.10">
    <property type="entry name" value="DNA Polymerase III, subunit A, domain 2"/>
    <property type="match status" value="1"/>
</dbReference>
<evidence type="ECO:0000313" key="13">
    <source>
        <dbReference type="EMBL" id="OHA29727.1"/>
    </source>
</evidence>
<feature type="domain" description="DNA polymerase III beta sliding clamp C-terminal" evidence="12">
    <location>
        <begin position="245"/>
        <end position="366"/>
    </location>
</feature>
<dbReference type="InterPro" id="IPR022635">
    <property type="entry name" value="DNA_polIII_beta_C"/>
</dbReference>
<dbReference type="Gene3D" id="3.70.10.10">
    <property type="match status" value="1"/>
</dbReference>
<dbReference type="GO" id="GO:0009360">
    <property type="term" value="C:DNA polymerase III complex"/>
    <property type="evidence" value="ECO:0007669"/>
    <property type="project" value="InterPro"/>
</dbReference>
<evidence type="ECO:0000256" key="1">
    <source>
        <dbReference type="ARBA" id="ARBA00004496"/>
    </source>
</evidence>
<comment type="subcellular location">
    <subcellularLocation>
        <location evidence="1 9">Cytoplasm</location>
    </subcellularLocation>
</comment>
<accession>A0A1G2N0R5</accession>
<reference evidence="13 14" key="1">
    <citation type="journal article" date="2016" name="Nat. Commun.">
        <title>Thousands of microbial genomes shed light on interconnected biogeochemical processes in an aquifer system.</title>
        <authorList>
            <person name="Anantharaman K."/>
            <person name="Brown C.T."/>
            <person name="Hug L.A."/>
            <person name="Sharon I."/>
            <person name="Castelle C.J."/>
            <person name="Probst A.J."/>
            <person name="Thomas B.C."/>
            <person name="Singh A."/>
            <person name="Wilkins M.J."/>
            <person name="Karaoz U."/>
            <person name="Brodie E.L."/>
            <person name="Williams K.H."/>
            <person name="Hubbard S.S."/>
            <person name="Banfield J.F."/>
        </authorList>
    </citation>
    <scope>NUCLEOTIDE SEQUENCE [LARGE SCALE GENOMIC DNA]</scope>
</reference>
<evidence type="ECO:0000259" key="11">
    <source>
        <dbReference type="Pfam" id="PF02767"/>
    </source>
</evidence>
<feature type="domain" description="DNA polymerase III beta sliding clamp N-terminal" evidence="10">
    <location>
        <begin position="16"/>
        <end position="120"/>
    </location>
</feature>
<evidence type="ECO:0000256" key="5">
    <source>
        <dbReference type="ARBA" id="ARBA00022695"/>
    </source>
</evidence>
<dbReference type="InterPro" id="IPR022637">
    <property type="entry name" value="DNA_polIII_beta_cen"/>
</dbReference>
<dbReference type="Pfam" id="PF02767">
    <property type="entry name" value="DNA_pol3_beta_2"/>
    <property type="match status" value="1"/>
</dbReference>